<evidence type="ECO:0000313" key="3">
    <source>
        <dbReference type="Proteomes" id="UP000824469"/>
    </source>
</evidence>
<dbReference type="Proteomes" id="UP000824469">
    <property type="component" value="Unassembled WGS sequence"/>
</dbReference>
<proteinExistence type="predicted"/>
<dbReference type="EMBL" id="JAHRHJ020000009">
    <property type="protein sequence ID" value="KAH9302140.1"/>
    <property type="molecule type" value="Genomic_DNA"/>
</dbReference>
<protein>
    <submittedName>
        <fullName evidence="2">Uncharacterized protein</fullName>
    </submittedName>
</protein>
<feature type="non-terminal residue" evidence="2">
    <location>
        <position position="1"/>
    </location>
</feature>
<evidence type="ECO:0000256" key="1">
    <source>
        <dbReference type="SAM" id="MobiDB-lite"/>
    </source>
</evidence>
<sequence>KVECKYHTLRKTNVYPERTSYVERIISNVISMNLVRLEIGDIGSMLVYLQLKPKLDNNKYVKNEFALPKKHKGNHTVENVLAPKPIEAIEVDDEEEERDDSDGLEHR</sequence>
<name>A0AA38FH68_TAXCH</name>
<dbReference type="AlphaFoldDB" id="A0AA38FH68"/>
<evidence type="ECO:0000313" key="2">
    <source>
        <dbReference type="EMBL" id="KAH9302140.1"/>
    </source>
</evidence>
<comment type="caution">
    <text evidence="2">The sequence shown here is derived from an EMBL/GenBank/DDBJ whole genome shotgun (WGS) entry which is preliminary data.</text>
</comment>
<reference evidence="2 3" key="1">
    <citation type="journal article" date="2021" name="Nat. Plants">
        <title>The Taxus genome provides insights into paclitaxel biosynthesis.</title>
        <authorList>
            <person name="Xiong X."/>
            <person name="Gou J."/>
            <person name="Liao Q."/>
            <person name="Li Y."/>
            <person name="Zhou Q."/>
            <person name="Bi G."/>
            <person name="Li C."/>
            <person name="Du R."/>
            <person name="Wang X."/>
            <person name="Sun T."/>
            <person name="Guo L."/>
            <person name="Liang H."/>
            <person name="Lu P."/>
            <person name="Wu Y."/>
            <person name="Zhang Z."/>
            <person name="Ro D.K."/>
            <person name="Shang Y."/>
            <person name="Huang S."/>
            <person name="Yan J."/>
        </authorList>
    </citation>
    <scope>NUCLEOTIDE SEQUENCE [LARGE SCALE GENOMIC DNA]</scope>
    <source>
        <strain evidence="2">Ta-2019</strain>
    </source>
</reference>
<feature type="non-terminal residue" evidence="2">
    <location>
        <position position="107"/>
    </location>
</feature>
<gene>
    <name evidence="2" type="ORF">KI387_013723</name>
</gene>
<accession>A0AA38FH68</accession>
<feature type="compositionally biased region" description="Acidic residues" evidence="1">
    <location>
        <begin position="89"/>
        <end position="100"/>
    </location>
</feature>
<feature type="region of interest" description="Disordered" evidence="1">
    <location>
        <begin position="87"/>
        <end position="107"/>
    </location>
</feature>
<keyword evidence="3" id="KW-1185">Reference proteome</keyword>
<organism evidence="2 3">
    <name type="scientific">Taxus chinensis</name>
    <name type="common">Chinese yew</name>
    <name type="synonym">Taxus wallichiana var. chinensis</name>
    <dbReference type="NCBI Taxonomy" id="29808"/>
    <lineage>
        <taxon>Eukaryota</taxon>
        <taxon>Viridiplantae</taxon>
        <taxon>Streptophyta</taxon>
        <taxon>Embryophyta</taxon>
        <taxon>Tracheophyta</taxon>
        <taxon>Spermatophyta</taxon>
        <taxon>Pinopsida</taxon>
        <taxon>Pinidae</taxon>
        <taxon>Conifers II</taxon>
        <taxon>Cupressales</taxon>
        <taxon>Taxaceae</taxon>
        <taxon>Taxus</taxon>
    </lineage>
</organism>